<evidence type="ECO:0000256" key="2">
    <source>
        <dbReference type="ARBA" id="ARBA00023180"/>
    </source>
</evidence>
<sequence length="142" mass="15568">MNCRQVVLSICLLLSTLAIAEAIKCYQCHSSTQPGCYPLNTTLVPLNECPPEALSCEFYKITIKFKPTTGEEREPIVLYFRGCSTDDLSKEVTVILESVPGAITTTRYHKCNIDGCNPAGKIAIMTGSGFIAAFVLMINYFS</sequence>
<name>A0A0R3TSZ9_RODNA</name>
<keyword evidence="3" id="KW-1133">Transmembrane helix</keyword>
<dbReference type="Gene3D" id="2.10.60.10">
    <property type="entry name" value="CD59"/>
    <property type="match status" value="1"/>
</dbReference>
<keyword evidence="2" id="KW-0325">Glycoprotein</keyword>
<evidence type="ECO:0000256" key="1">
    <source>
        <dbReference type="ARBA" id="ARBA00022729"/>
    </source>
</evidence>
<dbReference type="WBParaSite" id="HNAJ_0001080901-mRNA-1">
    <property type="protein sequence ID" value="HNAJ_0001080901-mRNA-1"/>
    <property type="gene ID" value="HNAJ_0001080901"/>
</dbReference>
<dbReference type="InterPro" id="IPR045860">
    <property type="entry name" value="Snake_toxin-like_sf"/>
</dbReference>
<evidence type="ECO:0000256" key="3">
    <source>
        <dbReference type="SAM" id="Phobius"/>
    </source>
</evidence>
<gene>
    <name evidence="5" type="ORF">HNAJ_LOCUS10804</name>
</gene>
<feature type="signal peptide" evidence="4">
    <location>
        <begin position="1"/>
        <end position="22"/>
    </location>
</feature>
<evidence type="ECO:0000256" key="4">
    <source>
        <dbReference type="SAM" id="SignalP"/>
    </source>
</evidence>
<keyword evidence="3" id="KW-0472">Membrane</keyword>
<keyword evidence="1 4" id="KW-0732">Signal</keyword>
<feature type="transmembrane region" description="Helical" evidence="3">
    <location>
        <begin position="122"/>
        <end position="141"/>
    </location>
</feature>
<dbReference type="Pfam" id="PF17064">
    <property type="entry name" value="QVR"/>
    <property type="match status" value="1"/>
</dbReference>
<evidence type="ECO:0000313" key="6">
    <source>
        <dbReference type="Proteomes" id="UP000278807"/>
    </source>
</evidence>
<evidence type="ECO:0000313" key="7">
    <source>
        <dbReference type="WBParaSite" id="HNAJ_0001080901-mRNA-1"/>
    </source>
</evidence>
<dbReference type="Proteomes" id="UP000278807">
    <property type="component" value="Unassembled WGS sequence"/>
</dbReference>
<dbReference type="GO" id="GO:0030431">
    <property type="term" value="P:sleep"/>
    <property type="evidence" value="ECO:0007669"/>
    <property type="project" value="InterPro"/>
</dbReference>
<dbReference type="OrthoDB" id="6496929at2759"/>
<organism evidence="7">
    <name type="scientific">Rodentolepis nana</name>
    <name type="common">Dwarf tapeworm</name>
    <name type="synonym">Hymenolepis nana</name>
    <dbReference type="NCBI Taxonomy" id="102285"/>
    <lineage>
        <taxon>Eukaryota</taxon>
        <taxon>Metazoa</taxon>
        <taxon>Spiralia</taxon>
        <taxon>Lophotrochozoa</taxon>
        <taxon>Platyhelminthes</taxon>
        <taxon>Cestoda</taxon>
        <taxon>Eucestoda</taxon>
        <taxon>Cyclophyllidea</taxon>
        <taxon>Hymenolepididae</taxon>
        <taxon>Rodentolepis</taxon>
    </lineage>
</organism>
<reference evidence="5 6" key="2">
    <citation type="submission" date="2018-11" db="EMBL/GenBank/DDBJ databases">
        <authorList>
            <consortium name="Pathogen Informatics"/>
        </authorList>
    </citation>
    <scope>NUCLEOTIDE SEQUENCE [LARGE SCALE GENOMIC DNA]</scope>
</reference>
<accession>A0A0R3TSZ9</accession>
<dbReference type="InterPro" id="IPR031424">
    <property type="entry name" value="QVR-like"/>
</dbReference>
<keyword evidence="3" id="KW-0812">Transmembrane</keyword>
<dbReference type="GO" id="GO:0032222">
    <property type="term" value="P:regulation of synaptic transmission, cholinergic"/>
    <property type="evidence" value="ECO:0007669"/>
    <property type="project" value="InterPro"/>
</dbReference>
<feature type="chain" id="PRO_5043132042" evidence="4">
    <location>
        <begin position="23"/>
        <end position="142"/>
    </location>
</feature>
<keyword evidence="6" id="KW-1185">Reference proteome</keyword>
<proteinExistence type="predicted"/>
<evidence type="ECO:0000313" key="5">
    <source>
        <dbReference type="EMBL" id="VDO08814.1"/>
    </source>
</evidence>
<dbReference type="EMBL" id="UZAE01013226">
    <property type="protein sequence ID" value="VDO08814.1"/>
    <property type="molecule type" value="Genomic_DNA"/>
</dbReference>
<reference evidence="7" key="1">
    <citation type="submission" date="2017-02" db="UniProtKB">
        <authorList>
            <consortium name="WormBaseParasite"/>
        </authorList>
    </citation>
    <scope>IDENTIFICATION</scope>
</reference>
<dbReference type="SUPFAM" id="SSF57302">
    <property type="entry name" value="Snake toxin-like"/>
    <property type="match status" value="1"/>
</dbReference>
<protein>
    <submittedName>
        <fullName evidence="7">Protein quiver</fullName>
    </submittedName>
</protein>
<dbReference type="AlphaFoldDB" id="A0A0R3TSZ9"/>